<dbReference type="InterPro" id="IPR002156">
    <property type="entry name" value="RNaseH_domain"/>
</dbReference>
<dbReference type="SUPFAM" id="SSF56672">
    <property type="entry name" value="DNA/RNA polymerases"/>
    <property type="match status" value="1"/>
</dbReference>
<dbReference type="AlphaFoldDB" id="A0A5B6V8Y9"/>
<name>A0A5B6V8Y9_9ROSI</name>
<proteinExistence type="predicted"/>
<dbReference type="InterPro" id="IPR043502">
    <property type="entry name" value="DNA/RNA_pol_sf"/>
</dbReference>
<dbReference type="Pfam" id="PF13456">
    <property type="entry name" value="RVT_3"/>
    <property type="match status" value="1"/>
</dbReference>
<accession>A0A5B6V8Y9</accession>
<dbReference type="OrthoDB" id="1712951at2759"/>
<dbReference type="PANTHER" id="PTHR48475:SF1">
    <property type="entry name" value="RNASE H TYPE-1 DOMAIN-CONTAINING PROTEIN"/>
    <property type="match status" value="1"/>
</dbReference>
<dbReference type="Gene3D" id="3.30.420.10">
    <property type="entry name" value="Ribonuclease H-like superfamily/Ribonuclease H"/>
    <property type="match status" value="1"/>
</dbReference>
<dbReference type="Proteomes" id="UP000325315">
    <property type="component" value="Unassembled WGS sequence"/>
</dbReference>
<dbReference type="CDD" id="cd09279">
    <property type="entry name" value="RNase_HI_like"/>
    <property type="match status" value="1"/>
</dbReference>
<dbReference type="EMBL" id="SMMG02000007">
    <property type="protein sequence ID" value="KAA3465503.1"/>
    <property type="molecule type" value="Genomic_DNA"/>
</dbReference>
<dbReference type="InterPro" id="IPR036397">
    <property type="entry name" value="RNaseH_sf"/>
</dbReference>
<evidence type="ECO:0000313" key="3">
    <source>
        <dbReference type="Proteomes" id="UP000325315"/>
    </source>
</evidence>
<feature type="domain" description="RNase H type-1" evidence="1">
    <location>
        <begin position="114"/>
        <end position="203"/>
    </location>
</feature>
<comment type="caution">
    <text evidence="2">The sequence shown here is derived from an EMBL/GenBank/DDBJ whole genome shotgun (WGS) entry which is preliminary data.</text>
</comment>
<evidence type="ECO:0000259" key="1">
    <source>
        <dbReference type="Pfam" id="PF13456"/>
    </source>
</evidence>
<sequence>MKLNLKKCAFGVRAGRSLGFMISEREIEVNPKMVKVIMEIPYPRAIKDIQCLTGKMNRLHSANNNKTIGASRLHIPLKELMTQHLTYIHKSVHETNNSKSWLVYVNCFAIITGSGAGALIIDPNGSEWQYIFSFGFQTSNNIIEYEVLVSGLQLARQLGAKDLIVHTDSQLVVEQMNREYDVKEAVPKKYHAITSQLLTGFDKA</sequence>
<gene>
    <name evidence="2" type="ORF">EPI10_000662</name>
</gene>
<dbReference type="GO" id="GO:0003676">
    <property type="term" value="F:nucleic acid binding"/>
    <property type="evidence" value="ECO:0007669"/>
    <property type="project" value="InterPro"/>
</dbReference>
<protein>
    <submittedName>
        <fullName evidence="2">Pol polyprotein</fullName>
    </submittedName>
</protein>
<dbReference type="PANTHER" id="PTHR48475">
    <property type="entry name" value="RIBONUCLEASE H"/>
    <property type="match status" value="1"/>
</dbReference>
<evidence type="ECO:0000313" key="2">
    <source>
        <dbReference type="EMBL" id="KAA3465503.1"/>
    </source>
</evidence>
<reference evidence="3" key="1">
    <citation type="journal article" date="2019" name="Plant Biotechnol. J.">
        <title>Genome sequencing of the Australian wild diploid species Gossypium australe highlights disease resistance and delayed gland morphogenesis.</title>
        <authorList>
            <person name="Cai Y."/>
            <person name="Cai X."/>
            <person name="Wang Q."/>
            <person name="Wang P."/>
            <person name="Zhang Y."/>
            <person name="Cai C."/>
            <person name="Xu Y."/>
            <person name="Wang K."/>
            <person name="Zhou Z."/>
            <person name="Wang C."/>
            <person name="Geng S."/>
            <person name="Li B."/>
            <person name="Dong Q."/>
            <person name="Hou Y."/>
            <person name="Wang H."/>
            <person name="Ai P."/>
            <person name="Liu Z."/>
            <person name="Yi F."/>
            <person name="Sun M."/>
            <person name="An G."/>
            <person name="Cheng J."/>
            <person name="Zhang Y."/>
            <person name="Shi Q."/>
            <person name="Xie Y."/>
            <person name="Shi X."/>
            <person name="Chang Y."/>
            <person name="Huang F."/>
            <person name="Chen Y."/>
            <person name="Hong S."/>
            <person name="Mi L."/>
            <person name="Sun Q."/>
            <person name="Zhang L."/>
            <person name="Zhou B."/>
            <person name="Peng R."/>
            <person name="Zhang X."/>
            <person name="Liu F."/>
        </authorList>
    </citation>
    <scope>NUCLEOTIDE SEQUENCE [LARGE SCALE GENOMIC DNA]</scope>
    <source>
        <strain evidence="3">cv. PA1801</strain>
    </source>
</reference>
<dbReference type="GO" id="GO:0004523">
    <property type="term" value="F:RNA-DNA hybrid ribonuclease activity"/>
    <property type="evidence" value="ECO:0007669"/>
    <property type="project" value="InterPro"/>
</dbReference>
<keyword evidence="3" id="KW-1185">Reference proteome</keyword>
<organism evidence="2 3">
    <name type="scientific">Gossypium australe</name>
    <dbReference type="NCBI Taxonomy" id="47621"/>
    <lineage>
        <taxon>Eukaryota</taxon>
        <taxon>Viridiplantae</taxon>
        <taxon>Streptophyta</taxon>
        <taxon>Embryophyta</taxon>
        <taxon>Tracheophyta</taxon>
        <taxon>Spermatophyta</taxon>
        <taxon>Magnoliopsida</taxon>
        <taxon>eudicotyledons</taxon>
        <taxon>Gunneridae</taxon>
        <taxon>Pentapetalae</taxon>
        <taxon>rosids</taxon>
        <taxon>malvids</taxon>
        <taxon>Malvales</taxon>
        <taxon>Malvaceae</taxon>
        <taxon>Malvoideae</taxon>
        <taxon>Gossypium</taxon>
    </lineage>
</organism>